<dbReference type="AlphaFoldDB" id="A0A075B2X0"/>
<keyword evidence="3" id="KW-1185">Reference proteome</keyword>
<protein>
    <recommendedName>
        <fullName evidence="1">F-box domain-containing protein</fullName>
    </recommendedName>
</protein>
<organism evidence="2 3">
    <name type="scientific">Rozella allomycis (strain CSF55)</name>
    <dbReference type="NCBI Taxonomy" id="988480"/>
    <lineage>
        <taxon>Eukaryota</taxon>
        <taxon>Fungi</taxon>
        <taxon>Fungi incertae sedis</taxon>
        <taxon>Cryptomycota</taxon>
        <taxon>Cryptomycota incertae sedis</taxon>
        <taxon>Rozella</taxon>
    </lineage>
</organism>
<dbReference type="HOGENOM" id="CLU_887275_0_0_1"/>
<evidence type="ECO:0000259" key="1">
    <source>
        <dbReference type="PROSITE" id="PS50181"/>
    </source>
</evidence>
<evidence type="ECO:0000313" key="2">
    <source>
        <dbReference type="EMBL" id="EPZ36914.1"/>
    </source>
</evidence>
<sequence length="315" mass="35322">MVGTIAELIIKHSFAASILGEKAWSKPDSSGSINSLPDNVIRRIESYLDTNATMSLRATNSFYYNLLDAMDAKDVVKKFKEAVRSQDSKRIREIVQSKEARSDIYETKNAKLISVIFLTSLDLEPALKSTIMVEISNTNNLWPLTDQLLGSKSITAKLEGNELYKSIISKANVHNVMTKAAWYDCVNIFAMFQTSRAYHVKKSAYLFQKIMAKVIARDSIKIFKLLDLQSHINPYSQIEIPPGKTIEYGDTYLSRAVANDAPKIFEFLLNKLEKTSLGIVLRMEASKAAELSSPNVATLLVRNFMYSPSITDVLT</sequence>
<proteinExistence type="predicted"/>
<reference evidence="2 3" key="1">
    <citation type="journal article" date="2013" name="Curr. Biol.">
        <title>Shared signatures of parasitism and phylogenomics unite Cryptomycota and microsporidia.</title>
        <authorList>
            <person name="James T.Y."/>
            <person name="Pelin A."/>
            <person name="Bonen L."/>
            <person name="Ahrendt S."/>
            <person name="Sain D."/>
            <person name="Corradi N."/>
            <person name="Stajich J.E."/>
        </authorList>
    </citation>
    <scope>NUCLEOTIDE SEQUENCE [LARGE SCALE GENOMIC DNA]</scope>
    <source>
        <strain evidence="2 3">CSF55</strain>
    </source>
</reference>
<accession>A0A075B2X0</accession>
<name>A0A075B2X0_ROZAC</name>
<evidence type="ECO:0000313" key="3">
    <source>
        <dbReference type="Proteomes" id="UP000030755"/>
    </source>
</evidence>
<dbReference type="Proteomes" id="UP000030755">
    <property type="component" value="Unassembled WGS sequence"/>
</dbReference>
<dbReference type="InterPro" id="IPR001810">
    <property type="entry name" value="F-box_dom"/>
</dbReference>
<gene>
    <name evidence="2" type="ORF">O9G_004273</name>
</gene>
<dbReference type="EMBL" id="KE560395">
    <property type="protein sequence ID" value="EPZ36914.1"/>
    <property type="molecule type" value="Genomic_DNA"/>
</dbReference>
<feature type="non-terminal residue" evidence="2">
    <location>
        <position position="315"/>
    </location>
</feature>
<dbReference type="PROSITE" id="PS50181">
    <property type="entry name" value="FBOX"/>
    <property type="match status" value="1"/>
</dbReference>
<feature type="domain" description="F-box" evidence="1">
    <location>
        <begin position="30"/>
        <end position="79"/>
    </location>
</feature>